<keyword evidence="2" id="KW-1185">Reference proteome</keyword>
<dbReference type="AlphaFoldDB" id="A0A2H2ZR39"/>
<protein>
    <submittedName>
        <fullName evidence="1">Uncharacterized protein</fullName>
    </submittedName>
</protein>
<evidence type="ECO:0000313" key="2">
    <source>
        <dbReference type="Proteomes" id="UP000219286"/>
    </source>
</evidence>
<dbReference type="EMBL" id="LFMI01000329">
    <property type="protein sequence ID" value="OTA02521.1"/>
    <property type="molecule type" value="Genomic_DNA"/>
</dbReference>
<sequence length="167" mass="18817">MVKQDYEEHRQSLGVKSSTLKVMTEALAISSGTPQLTMACTIAKWALEAKYEDLYQQAVSIALSGKVPPKELVDVVSRHLDGAFAENPKEVDWQKWLGPFLRTTSLVVRDSTTKMFIACLKTKPLQDSLRAWAQPQFDSNLDTQDHFTVDDHDYFLSNLVPVVTSDR</sequence>
<name>A0A2H2ZR39_TRIPA</name>
<comment type="caution">
    <text evidence="1">The sequence shown here is derived from an EMBL/GenBank/DDBJ whole genome shotgun (WGS) entry which is preliminary data.</text>
</comment>
<organism evidence="1 2">
    <name type="scientific">Trichoderma parareesei</name>
    <name type="common">Filamentous fungus</name>
    <dbReference type="NCBI Taxonomy" id="858221"/>
    <lineage>
        <taxon>Eukaryota</taxon>
        <taxon>Fungi</taxon>
        <taxon>Dikarya</taxon>
        <taxon>Ascomycota</taxon>
        <taxon>Pezizomycotina</taxon>
        <taxon>Sordariomycetes</taxon>
        <taxon>Hypocreomycetidae</taxon>
        <taxon>Hypocreales</taxon>
        <taxon>Hypocreaceae</taxon>
        <taxon>Trichoderma</taxon>
    </lineage>
</organism>
<evidence type="ECO:0000313" key="1">
    <source>
        <dbReference type="EMBL" id="OTA02521.1"/>
    </source>
</evidence>
<gene>
    <name evidence="1" type="ORF">A9Z42_0029010</name>
</gene>
<accession>A0A2H2ZR39</accession>
<proteinExistence type="predicted"/>
<reference evidence="1 2" key="1">
    <citation type="journal article" date="2015" name="Genome Announc.">
        <title>Genome sequence and annotation of Trichoderma parareesei, the ancestor of the cellulase producer Trichoderma reesei.</title>
        <authorList>
            <person name="Yang D."/>
            <person name="Pomraning K."/>
            <person name="Kopchinskiy A."/>
            <person name="Karimi Aghcheh R."/>
            <person name="Atanasova L."/>
            <person name="Chenthamara K."/>
            <person name="Baker S.E."/>
            <person name="Zhang R."/>
            <person name="Shen Q."/>
            <person name="Freitag M."/>
            <person name="Kubicek C.P."/>
            <person name="Druzhinina I.S."/>
        </authorList>
    </citation>
    <scope>NUCLEOTIDE SEQUENCE [LARGE SCALE GENOMIC DNA]</scope>
    <source>
        <strain evidence="1 2">CBS 125925</strain>
    </source>
</reference>
<dbReference type="Proteomes" id="UP000219286">
    <property type="component" value="Unassembled WGS sequence"/>
</dbReference>